<name>A0A0A9AFT0_ARUDO</name>
<sequence length="19" mass="2144">MAELNLLDCADVLFRSSFV</sequence>
<protein>
    <submittedName>
        <fullName evidence="1">Uncharacterized protein</fullName>
    </submittedName>
</protein>
<reference evidence="1" key="1">
    <citation type="submission" date="2014-09" db="EMBL/GenBank/DDBJ databases">
        <authorList>
            <person name="Magalhaes I.L.F."/>
            <person name="Oliveira U."/>
            <person name="Santos F.R."/>
            <person name="Vidigal T.H.D.A."/>
            <person name="Brescovit A.D."/>
            <person name="Santos A.J."/>
        </authorList>
    </citation>
    <scope>NUCLEOTIDE SEQUENCE</scope>
    <source>
        <tissue evidence="1">Shoot tissue taken approximately 20 cm above the soil surface</tissue>
    </source>
</reference>
<dbReference type="EMBL" id="GBRH01247366">
    <property type="protein sequence ID" value="JAD50529.1"/>
    <property type="molecule type" value="Transcribed_RNA"/>
</dbReference>
<reference evidence="1" key="2">
    <citation type="journal article" date="2015" name="Data Brief">
        <title>Shoot transcriptome of the giant reed, Arundo donax.</title>
        <authorList>
            <person name="Barrero R.A."/>
            <person name="Guerrero F.D."/>
            <person name="Moolhuijzen P."/>
            <person name="Goolsby J.A."/>
            <person name="Tidwell J."/>
            <person name="Bellgard S.E."/>
            <person name="Bellgard M.I."/>
        </authorList>
    </citation>
    <scope>NUCLEOTIDE SEQUENCE</scope>
    <source>
        <tissue evidence="1">Shoot tissue taken approximately 20 cm above the soil surface</tissue>
    </source>
</reference>
<organism evidence="1">
    <name type="scientific">Arundo donax</name>
    <name type="common">Giant reed</name>
    <name type="synonym">Donax arundinaceus</name>
    <dbReference type="NCBI Taxonomy" id="35708"/>
    <lineage>
        <taxon>Eukaryota</taxon>
        <taxon>Viridiplantae</taxon>
        <taxon>Streptophyta</taxon>
        <taxon>Embryophyta</taxon>
        <taxon>Tracheophyta</taxon>
        <taxon>Spermatophyta</taxon>
        <taxon>Magnoliopsida</taxon>
        <taxon>Liliopsida</taxon>
        <taxon>Poales</taxon>
        <taxon>Poaceae</taxon>
        <taxon>PACMAD clade</taxon>
        <taxon>Arundinoideae</taxon>
        <taxon>Arundineae</taxon>
        <taxon>Arundo</taxon>
    </lineage>
</organism>
<dbReference type="AlphaFoldDB" id="A0A0A9AFT0"/>
<evidence type="ECO:0000313" key="1">
    <source>
        <dbReference type="EMBL" id="JAD50529.1"/>
    </source>
</evidence>
<proteinExistence type="predicted"/>
<accession>A0A0A9AFT0</accession>